<gene>
    <name evidence="3" type="primary">gstA</name>
    <name evidence="3" type="ORF">ACFPPC_22115</name>
</gene>
<feature type="domain" description="GST C-terminal" evidence="2">
    <location>
        <begin position="87"/>
        <end position="203"/>
    </location>
</feature>
<dbReference type="Pfam" id="PF13409">
    <property type="entry name" value="GST_N_2"/>
    <property type="match status" value="1"/>
</dbReference>
<dbReference type="Pfam" id="PF00043">
    <property type="entry name" value="GST_C"/>
    <property type="match status" value="1"/>
</dbReference>
<dbReference type="SFLD" id="SFLDS00019">
    <property type="entry name" value="Glutathione_Transferase_(cytos"/>
    <property type="match status" value="1"/>
</dbReference>
<dbReference type="SUPFAM" id="SSF52833">
    <property type="entry name" value="Thioredoxin-like"/>
    <property type="match status" value="1"/>
</dbReference>
<dbReference type="EC" id="2.5.1.18" evidence="3"/>
<comment type="caution">
    <text evidence="3">The sequence shown here is derived from an EMBL/GenBank/DDBJ whole genome shotgun (WGS) entry which is preliminary data.</text>
</comment>
<dbReference type="CDD" id="cd03057">
    <property type="entry name" value="GST_N_Beta"/>
    <property type="match status" value="1"/>
</dbReference>
<dbReference type="NCBIfam" id="NF007831">
    <property type="entry name" value="PRK10542.1"/>
    <property type="match status" value="1"/>
</dbReference>
<dbReference type="PANTHER" id="PTHR44051">
    <property type="entry name" value="GLUTATHIONE S-TRANSFERASE-RELATED"/>
    <property type="match status" value="1"/>
</dbReference>
<evidence type="ECO:0000313" key="4">
    <source>
        <dbReference type="Proteomes" id="UP001596104"/>
    </source>
</evidence>
<dbReference type="InterPro" id="IPR036249">
    <property type="entry name" value="Thioredoxin-like_sf"/>
</dbReference>
<dbReference type="InterPro" id="IPR036282">
    <property type="entry name" value="Glutathione-S-Trfase_C_sf"/>
</dbReference>
<dbReference type="EMBL" id="JBHSLV010000046">
    <property type="protein sequence ID" value="MFC5395329.1"/>
    <property type="molecule type" value="Genomic_DNA"/>
</dbReference>
<evidence type="ECO:0000313" key="3">
    <source>
        <dbReference type="EMBL" id="MFC5395329.1"/>
    </source>
</evidence>
<feature type="domain" description="GST N-terminal" evidence="1">
    <location>
        <begin position="1"/>
        <end position="81"/>
    </location>
</feature>
<evidence type="ECO:0000259" key="1">
    <source>
        <dbReference type="PROSITE" id="PS50404"/>
    </source>
</evidence>
<evidence type="ECO:0000259" key="2">
    <source>
        <dbReference type="PROSITE" id="PS50405"/>
    </source>
</evidence>
<dbReference type="PANTHER" id="PTHR44051:SF8">
    <property type="entry name" value="GLUTATHIONE S-TRANSFERASE GSTA"/>
    <property type="match status" value="1"/>
</dbReference>
<dbReference type="PROSITE" id="PS50405">
    <property type="entry name" value="GST_CTER"/>
    <property type="match status" value="1"/>
</dbReference>
<dbReference type="InterPro" id="IPR004046">
    <property type="entry name" value="GST_C"/>
</dbReference>
<name>A0ABW0HJZ3_9HYPH</name>
<sequence>MKLYYAPGACSLSPHIALREAGLPFALEKVDTKTKTTETGADFTTVNPRGYVPALELDNGEVLTEGAAIVQYIADLKPEAEIAPKAGTLARARLQEELNFVSSELHKGFSPLFNTTDSEANREAAKQKLARRFDNVEAKLADGRSYLLGERFSVADGYLFTVANWGGHVGFPLDRWPKVRALMARVAERATVQAAMQAEGLVK</sequence>
<dbReference type="Gene3D" id="1.20.1050.10">
    <property type="match status" value="1"/>
</dbReference>
<proteinExistence type="predicted"/>
<dbReference type="Gene3D" id="3.40.30.10">
    <property type="entry name" value="Glutaredoxin"/>
    <property type="match status" value="1"/>
</dbReference>
<dbReference type="SFLD" id="SFLDG01150">
    <property type="entry name" value="Main.1:_Beta-like"/>
    <property type="match status" value="1"/>
</dbReference>
<dbReference type="InterPro" id="IPR040079">
    <property type="entry name" value="Glutathione_S-Trfase"/>
</dbReference>
<keyword evidence="3" id="KW-0808">Transferase</keyword>
<dbReference type="GO" id="GO:0004364">
    <property type="term" value="F:glutathione transferase activity"/>
    <property type="evidence" value="ECO:0007669"/>
    <property type="project" value="UniProtKB-EC"/>
</dbReference>
<keyword evidence="4" id="KW-1185">Reference proteome</keyword>
<dbReference type="SFLD" id="SFLDG00358">
    <property type="entry name" value="Main_(cytGST)"/>
    <property type="match status" value="1"/>
</dbReference>
<accession>A0ABW0HJZ3</accession>
<dbReference type="PROSITE" id="PS50404">
    <property type="entry name" value="GST_NTER"/>
    <property type="match status" value="1"/>
</dbReference>
<organism evidence="3 4">
    <name type="scientific">Bosea vestrisii</name>
    <dbReference type="NCBI Taxonomy" id="151416"/>
    <lineage>
        <taxon>Bacteria</taxon>
        <taxon>Pseudomonadati</taxon>
        <taxon>Pseudomonadota</taxon>
        <taxon>Alphaproteobacteria</taxon>
        <taxon>Hyphomicrobiales</taxon>
        <taxon>Boseaceae</taxon>
        <taxon>Bosea</taxon>
    </lineage>
</organism>
<protein>
    <submittedName>
        <fullName evidence="3">Glutathione transferase GstA</fullName>
        <ecNumber evidence="3">2.5.1.18</ecNumber>
    </submittedName>
</protein>
<dbReference type="Proteomes" id="UP001596104">
    <property type="component" value="Unassembled WGS sequence"/>
</dbReference>
<dbReference type="RefSeq" id="WP_291672943.1">
    <property type="nucleotide sequence ID" value="NZ_JBHSLV010000046.1"/>
</dbReference>
<dbReference type="InterPro" id="IPR004045">
    <property type="entry name" value="Glutathione_S-Trfase_N"/>
</dbReference>
<reference evidence="4" key="1">
    <citation type="journal article" date="2019" name="Int. J. Syst. Evol. Microbiol.">
        <title>The Global Catalogue of Microorganisms (GCM) 10K type strain sequencing project: providing services to taxonomists for standard genome sequencing and annotation.</title>
        <authorList>
            <consortium name="The Broad Institute Genomics Platform"/>
            <consortium name="The Broad Institute Genome Sequencing Center for Infectious Disease"/>
            <person name="Wu L."/>
            <person name="Ma J."/>
        </authorList>
    </citation>
    <scope>NUCLEOTIDE SEQUENCE [LARGE SCALE GENOMIC DNA]</scope>
    <source>
        <strain evidence="4">CGMCC 1.16326</strain>
    </source>
</reference>
<dbReference type="SUPFAM" id="SSF47616">
    <property type="entry name" value="GST C-terminal domain-like"/>
    <property type="match status" value="1"/>
</dbReference>
<dbReference type="InterPro" id="IPR010987">
    <property type="entry name" value="Glutathione-S-Trfase_C-like"/>
</dbReference>
<dbReference type="CDD" id="cd03188">
    <property type="entry name" value="GST_C_Beta"/>
    <property type="match status" value="1"/>
</dbReference>